<dbReference type="Proteomes" id="UP000031829">
    <property type="component" value="Chromosome"/>
</dbReference>
<dbReference type="Gene3D" id="3.40.640.10">
    <property type="entry name" value="Type I PLP-dependent aspartate aminotransferase-like (Major domain)"/>
    <property type="match status" value="1"/>
</dbReference>
<comment type="cofactor">
    <cofactor evidence="1 11">
        <name>pyridoxal 5'-phosphate</name>
        <dbReference type="ChEBI" id="CHEBI:597326"/>
    </cofactor>
</comment>
<dbReference type="SUPFAM" id="SSF53383">
    <property type="entry name" value="PLP-dependent transferases"/>
    <property type="match status" value="1"/>
</dbReference>
<evidence type="ECO:0000256" key="5">
    <source>
        <dbReference type="ARBA" id="ARBA00022576"/>
    </source>
</evidence>
<keyword evidence="8 11" id="KW-0663">Pyridoxal phosphate</keyword>
<dbReference type="InterPro" id="IPR004839">
    <property type="entry name" value="Aminotransferase_I/II_large"/>
</dbReference>
<evidence type="ECO:0000256" key="7">
    <source>
        <dbReference type="ARBA" id="ARBA00022679"/>
    </source>
</evidence>
<evidence type="ECO:0000256" key="8">
    <source>
        <dbReference type="ARBA" id="ARBA00022898"/>
    </source>
</evidence>
<feature type="domain" description="Aminotransferase class I/classII large" evidence="12">
    <location>
        <begin position="36"/>
        <end position="361"/>
    </location>
</feature>
<dbReference type="InterPro" id="IPR015421">
    <property type="entry name" value="PyrdxlP-dep_Trfase_major"/>
</dbReference>
<dbReference type="PANTHER" id="PTHR43643">
    <property type="entry name" value="HISTIDINOL-PHOSPHATE AMINOTRANSFERASE 2"/>
    <property type="match status" value="1"/>
</dbReference>
<gene>
    <name evidence="11 13" type="primary">hisC</name>
    <name evidence="13" type="ORF">BG04_4134</name>
</gene>
<dbReference type="HOGENOM" id="CLU_017584_3_3_9"/>
<dbReference type="InterPro" id="IPR015422">
    <property type="entry name" value="PyrdxlP-dep_Trfase_small"/>
</dbReference>
<dbReference type="InterPro" id="IPR050106">
    <property type="entry name" value="HistidinolP_aminotransfase"/>
</dbReference>
<dbReference type="InterPro" id="IPR005861">
    <property type="entry name" value="HisP_aminotrans"/>
</dbReference>
<comment type="subunit">
    <text evidence="4 11">Homodimer.</text>
</comment>
<dbReference type="Pfam" id="PF00155">
    <property type="entry name" value="Aminotran_1_2"/>
    <property type="match status" value="1"/>
</dbReference>
<dbReference type="EC" id="2.6.1.9" evidence="11"/>
<dbReference type="KEGG" id="bmeg:BG04_4134"/>
<dbReference type="UniPathway" id="UPA00031">
    <property type="reaction ID" value="UER00012"/>
</dbReference>
<dbReference type="NCBIfam" id="TIGR01141">
    <property type="entry name" value="hisC"/>
    <property type="match status" value="1"/>
</dbReference>
<evidence type="ECO:0000256" key="11">
    <source>
        <dbReference type="HAMAP-Rule" id="MF_01023"/>
    </source>
</evidence>
<protein>
    <recommendedName>
        <fullName evidence="11">Histidinol-phosphate aminotransferase</fullName>
        <ecNumber evidence="11">2.6.1.9</ecNumber>
    </recommendedName>
    <alternativeName>
        <fullName evidence="11">Imidazole acetol-phosphate transaminase</fullName>
    </alternativeName>
</protein>
<evidence type="ECO:0000256" key="2">
    <source>
        <dbReference type="ARBA" id="ARBA00005011"/>
    </source>
</evidence>
<evidence type="ECO:0000256" key="9">
    <source>
        <dbReference type="ARBA" id="ARBA00023102"/>
    </source>
</evidence>
<dbReference type="InterPro" id="IPR015424">
    <property type="entry name" value="PyrdxlP-dep_Trfase"/>
</dbReference>
<comment type="catalytic activity">
    <reaction evidence="10 11">
        <text>L-histidinol phosphate + 2-oxoglutarate = 3-(imidazol-4-yl)-2-oxopropyl phosphate + L-glutamate</text>
        <dbReference type="Rhea" id="RHEA:23744"/>
        <dbReference type="ChEBI" id="CHEBI:16810"/>
        <dbReference type="ChEBI" id="CHEBI:29985"/>
        <dbReference type="ChEBI" id="CHEBI:57766"/>
        <dbReference type="ChEBI" id="CHEBI:57980"/>
        <dbReference type="EC" id="2.6.1.9"/>
    </reaction>
</comment>
<feature type="modified residue" description="N6-(pyridoxal phosphate)lysine" evidence="11">
    <location>
        <position position="229"/>
    </location>
</feature>
<name>A0A0B6AV98_PRIM2</name>
<dbReference type="GO" id="GO:0004400">
    <property type="term" value="F:histidinol-phosphate transaminase activity"/>
    <property type="evidence" value="ECO:0007669"/>
    <property type="project" value="UniProtKB-UniRule"/>
</dbReference>
<dbReference type="CDD" id="cd00609">
    <property type="entry name" value="AAT_like"/>
    <property type="match status" value="1"/>
</dbReference>
<proteinExistence type="inferred from homology"/>
<evidence type="ECO:0000313" key="14">
    <source>
        <dbReference type="Proteomes" id="UP000031829"/>
    </source>
</evidence>
<evidence type="ECO:0000256" key="1">
    <source>
        <dbReference type="ARBA" id="ARBA00001933"/>
    </source>
</evidence>
<comment type="pathway">
    <text evidence="2 11">Amino-acid biosynthesis; L-histidine biosynthesis; L-histidine from 5-phospho-alpha-D-ribose 1-diphosphate: step 7/9.</text>
</comment>
<accession>A0A0B6AV98</accession>
<sequence>MPIHETIQARKVLEHIQPYLPGKPIWEVQEELGLDQVIKVASNENPLGPSPKALEAILVSLTGINRYPDANATDLKRQIAVRSNLSPEQIIVTNGADELITLISETFLNLNDEIIVPSPSFSEYDFGAYLMGAKVVGVPFGEDYQYNVEAILSAVTQRTKIVYLCSPNNPTGTYLSKKHLHKLLDSLPKHVLVVFDGAYSHYATADDYTVGIEYVKLGYPIIVLQTFSKIYGLAGVRIGFGLASEAIVQNILKVKEPFNVNTLAQVAATAAINDDKHVEASQEANTLGRLQLYEGFSKLGLSYTESMSNFVLVRVGPKAKDVYEELLSKGIIVRYGDTWGLEEYIRISVGNPKENDTLLKAMASVLQETC</sequence>
<evidence type="ECO:0000256" key="10">
    <source>
        <dbReference type="ARBA" id="ARBA00047481"/>
    </source>
</evidence>
<keyword evidence="6 11" id="KW-0028">Amino-acid biosynthesis</keyword>
<dbReference type="Gene3D" id="3.90.1150.10">
    <property type="entry name" value="Aspartate Aminotransferase, domain 1"/>
    <property type="match status" value="1"/>
</dbReference>
<dbReference type="PANTHER" id="PTHR43643:SF6">
    <property type="entry name" value="HISTIDINOL-PHOSPHATE AMINOTRANSFERASE"/>
    <property type="match status" value="1"/>
</dbReference>
<comment type="similarity">
    <text evidence="3 11">Belongs to the class-II pyridoxal-phosphate-dependent aminotransferase family. Histidinol-phosphate aminotransferase subfamily.</text>
</comment>
<dbReference type="EMBL" id="CP009920">
    <property type="protein sequence ID" value="AJI24608.1"/>
    <property type="molecule type" value="Genomic_DNA"/>
</dbReference>
<dbReference type="AlphaFoldDB" id="A0A0B6AV98"/>
<keyword evidence="7 11" id="KW-0808">Transferase</keyword>
<evidence type="ECO:0000256" key="6">
    <source>
        <dbReference type="ARBA" id="ARBA00022605"/>
    </source>
</evidence>
<dbReference type="GO" id="GO:0000105">
    <property type="term" value="P:L-histidine biosynthetic process"/>
    <property type="evidence" value="ECO:0007669"/>
    <property type="project" value="UniProtKB-UniRule"/>
</dbReference>
<dbReference type="RefSeq" id="WP_034652902.1">
    <property type="nucleotide sequence ID" value="NZ_BCVB01000005.1"/>
</dbReference>
<evidence type="ECO:0000259" key="12">
    <source>
        <dbReference type="Pfam" id="PF00155"/>
    </source>
</evidence>
<evidence type="ECO:0000256" key="3">
    <source>
        <dbReference type="ARBA" id="ARBA00007970"/>
    </source>
</evidence>
<organism evidence="13 14">
    <name type="scientific">Priestia megaterium (strain ATCC 14581 / DSM 32 / CCUG 1817 / JCM 2506 / NBRC 15308 / NCIMB 9376 / NCTC 10342 / NRRL B-14308 / VKM B-512 / Ford 19)</name>
    <name type="common">Bacillus megaterium</name>
    <dbReference type="NCBI Taxonomy" id="1348623"/>
    <lineage>
        <taxon>Bacteria</taxon>
        <taxon>Bacillati</taxon>
        <taxon>Bacillota</taxon>
        <taxon>Bacilli</taxon>
        <taxon>Bacillales</taxon>
        <taxon>Bacillaceae</taxon>
        <taxon>Priestia</taxon>
    </lineage>
</organism>
<evidence type="ECO:0000313" key="13">
    <source>
        <dbReference type="EMBL" id="AJI24608.1"/>
    </source>
</evidence>
<keyword evidence="5 11" id="KW-0032">Aminotransferase</keyword>
<evidence type="ECO:0000256" key="4">
    <source>
        <dbReference type="ARBA" id="ARBA00011738"/>
    </source>
</evidence>
<keyword evidence="9 11" id="KW-0368">Histidine biosynthesis</keyword>
<reference evidence="13 14" key="1">
    <citation type="journal article" date="2015" name="Genome Announc.">
        <title>Complete genome sequences for 35 biothreat assay-relevant bacillus species.</title>
        <authorList>
            <person name="Johnson S.L."/>
            <person name="Daligault H.E."/>
            <person name="Davenport K.W."/>
            <person name="Jaissle J."/>
            <person name="Frey K.G."/>
            <person name="Ladner J.T."/>
            <person name="Broomall S.M."/>
            <person name="Bishop-Lilly K.A."/>
            <person name="Bruce D.C."/>
            <person name="Gibbons H.S."/>
            <person name="Coyne S.R."/>
            <person name="Lo C.C."/>
            <person name="Meincke L."/>
            <person name="Munk A.C."/>
            <person name="Koroleva G.I."/>
            <person name="Rosenzweig C.N."/>
            <person name="Palacios G.F."/>
            <person name="Redden C.L."/>
            <person name="Minogue T.D."/>
            <person name="Chain P.S."/>
        </authorList>
    </citation>
    <scope>NUCLEOTIDE SEQUENCE [LARGE SCALE GENOMIC DNA]</scope>
    <source>
        <strain evidence="14">ATCC 14581 / DSM 32 / JCM 2506 / NBRC 15308 / NCIMB 9376 / NCTC 10342 / NRRL B-14308 / VKM B-512</strain>
    </source>
</reference>
<dbReference type="GeneID" id="93642156"/>
<dbReference type="HAMAP" id="MF_01023">
    <property type="entry name" value="HisC_aminotrans_2"/>
    <property type="match status" value="1"/>
</dbReference>
<dbReference type="GO" id="GO:0030170">
    <property type="term" value="F:pyridoxal phosphate binding"/>
    <property type="evidence" value="ECO:0007669"/>
    <property type="project" value="InterPro"/>
</dbReference>